<accession>A0A2P2PF99</accession>
<name>A0A2P2PF99_RHIMU</name>
<sequence length="12" mass="1396">MVPSMLKVIKYS</sequence>
<protein>
    <submittedName>
        <fullName evidence="1">Uncharacterized protein</fullName>
    </submittedName>
</protein>
<evidence type="ECO:0000313" key="1">
    <source>
        <dbReference type="EMBL" id="MBX53382.1"/>
    </source>
</evidence>
<organism evidence="1">
    <name type="scientific">Rhizophora mucronata</name>
    <name type="common">Asiatic mangrove</name>
    <dbReference type="NCBI Taxonomy" id="61149"/>
    <lineage>
        <taxon>Eukaryota</taxon>
        <taxon>Viridiplantae</taxon>
        <taxon>Streptophyta</taxon>
        <taxon>Embryophyta</taxon>
        <taxon>Tracheophyta</taxon>
        <taxon>Spermatophyta</taxon>
        <taxon>Magnoliopsida</taxon>
        <taxon>eudicotyledons</taxon>
        <taxon>Gunneridae</taxon>
        <taxon>Pentapetalae</taxon>
        <taxon>rosids</taxon>
        <taxon>fabids</taxon>
        <taxon>Malpighiales</taxon>
        <taxon>Rhizophoraceae</taxon>
        <taxon>Rhizophora</taxon>
    </lineage>
</organism>
<dbReference type="EMBL" id="GGEC01072898">
    <property type="protein sequence ID" value="MBX53382.1"/>
    <property type="molecule type" value="Transcribed_RNA"/>
</dbReference>
<reference evidence="1" key="1">
    <citation type="submission" date="2018-02" db="EMBL/GenBank/DDBJ databases">
        <title>Rhizophora mucronata_Transcriptome.</title>
        <authorList>
            <person name="Meera S.P."/>
            <person name="Sreeshan A."/>
            <person name="Augustine A."/>
        </authorList>
    </citation>
    <scope>NUCLEOTIDE SEQUENCE</scope>
    <source>
        <tissue evidence="1">Leaf</tissue>
    </source>
</reference>
<proteinExistence type="predicted"/>